<dbReference type="Pfam" id="PF00482">
    <property type="entry name" value="T2SSF"/>
    <property type="match status" value="1"/>
</dbReference>
<dbReference type="PANTHER" id="PTHR35007:SF1">
    <property type="entry name" value="PILUS ASSEMBLY PROTEIN"/>
    <property type="match status" value="1"/>
</dbReference>
<dbReference type="Gene3D" id="1.20.81.30">
    <property type="entry name" value="Type II secretion system (T2SS), domain F"/>
    <property type="match status" value="1"/>
</dbReference>
<dbReference type="Proteomes" id="UP000033731">
    <property type="component" value="Unassembled WGS sequence"/>
</dbReference>
<proteinExistence type="predicted"/>
<keyword evidence="9" id="KW-1185">Reference proteome</keyword>
<evidence type="ECO:0000313" key="8">
    <source>
        <dbReference type="EMBL" id="KJZ82058.1"/>
    </source>
</evidence>
<feature type="transmembrane region" description="Helical" evidence="6">
    <location>
        <begin position="6"/>
        <end position="26"/>
    </location>
</feature>
<keyword evidence="4 6" id="KW-1133">Transmembrane helix</keyword>
<evidence type="ECO:0000256" key="1">
    <source>
        <dbReference type="ARBA" id="ARBA00004651"/>
    </source>
</evidence>
<feature type="transmembrane region" description="Helical" evidence="6">
    <location>
        <begin position="263"/>
        <end position="284"/>
    </location>
</feature>
<dbReference type="AlphaFoldDB" id="A0A095BEZ0"/>
<keyword evidence="2" id="KW-1003">Cell membrane</keyword>
<evidence type="ECO:0000256" key="4">
    <source>
        <dbReference type="ARBA" id="ARBA00022989"/>
    </source>
</evidence>
<protein>
    <submittedName>
        <fullName evidence="8">Flp pilus assembly protein TadB</fullName>
    </submittedName>
</protein>
<evidence type="ECO:0000313" key="9">
    <source>
        <dbReference type="Proteomes" id="UP000033731"/>
    </source>
</evidence>
<organism evidence="8 9">
    <name type="scientific">Candidatus Liberibacter solanacearum</name>
    <dbReference type="NCBI Taxonomy" id="556287"/>
    <lineage>
        <taxon>Bacteria</taxon>
        <taxon>Pseudomonadati</taxon>
        <taxon>Pseudomonadota</taxon>
        <taxon>Alphaproteobacteria</taxon>
        <taxon>Hyphomicrobiales</taxon>
        <taxon>Rhizobiaceae</taxon>
        <taxon>Liberibacter</taxon>
    </lineage>
</organism>
<feature type="transmembrane region" description="Helical" evidence="6">
    <location>
        <begin position="124"/>
        <end position="142"/>
    </location>
</feature>
<evidence type="ECO:0000256" key="6">
    <source>
        <dbReference type="SAM" id="Phobius"/>
    </source>
</evidence>
<reference evidence="8 9" key="1">
    <citation type="journal article" date="2015" name="Phytopathology">
        <title>Genomes of Candidatus Liberibacter solanacearum haplotype A from New Zealand and the USA suggest significant genome plasticity in the species.</title>
        <authorList>
            <person name="Thompson S.M."/>
            <person name="Johnson C.P."/>
            <person name="Lu A.Y."/>
            <person name="Frampton R.A."/>
            <person name="Sullivan K.L."/>
            <person name="Fiers M.W."/>
            <person name="Crowhurst R.N."/>
            <person name="Pitman A.R."/>
            <person name="Scott I."/>
            <person name="Gudmestad N.C."/>
            <person name="Smith G.R."/>
        </authorList>
    </citation>
    <scope>NUCLEOTIDE SEQUENCE [LARGE SCALE GENOMIC DNA]</scope>
    <source>
        <strain evidence="8 9">LsoNZ1</strain>
    </source>
</reference>
<dbReference type="InterPro" id="IPR042094">
    <property type="entry name" value="T2SS_GspF_sf"/>
</dbReference>
<dbReference type="PATRIC" id="fig|556287.8.peg.790"/>
<accession>A0A095BEZ0</accession>
<evidence type="ECO:0000256" key="2">
    <source>
        <dbReference type="ARBA" id="ARBA00022475"/>
    </source>
</evidence>
<feature type="transmembrane region" description="Helical" evidence="6">
    <location>
        <begin position="304"/>
        <end position="324"/>
    </location>
</feature>
<evidence type="ECO:0000256" key="5">
    <source>
        <dbReference type="ARBA" id="ARBA00023136"/>
    </source>
</evidence>
<dbReference type="InterPro" id="IPR018076">
    <property type="entry name" value="T2SS_GspF_dom"/>
</dbReference>
<evidence type="ECO:0000259" key="7">
    <source>
        <dbReference type="Pfam" id="PF00482"/>
    </source>
</evidence>
<dbReference type="RefSeq" id="WP_034442492.1">
    <property type="nucleotide sequence ID" value="NZ_JMTK01000002.1"/>
</dbReference>
<evidence type="ECO:0000256" key="3">
    <source>
        <dbReference type="ARBA" id="ARBA00022692"/>
    </source>
</evidence>
<feature type="domain" description="Type II secretion system protein GspF" evidence="7">
    <location>
        <begin position="161"/>
        <end position="282"/>
    </location>
</feature>
<keyword evidence="3 6" id="KW-0812">Transmembrane</keyword>
<dbReference type="PANTHER" id="PTHR35007">
    <property type="entry name" value="INTEGRAL MEMBRANE PROTEIN-RELATED"/>
    <property type="match status" value="1"/>
</dbReference>
<name>A0A095BEZ0_9HYPH</name>
<keyword evidence="5 6" id="KW-0472">Membrane</keyword>
<comment type="caution">
    <text evidence="8">The sequence shown here is derived from an EMBL/GenBank/DDBJ whole genome shotgun (WGS) entry which is preliminary data.</text>
</comment>
<dbReference type="EMBL" id="JMTK01000002">
    <property type="protein sequence ID" value="KJZ82058.1"/>
    <property type="molecule type" value="Genomic_DNA"/>
</dbReference>
<feature type="transmembrane region" description="Helical" evidence="6">
    <location>
        <begin position="101"/>
        <end position="118"/>
    </location>
</feature>
<gene>
    <name evidence="8" type="ORF">DJ66_0792</name>
</gene>
<comment type="subcellular location">
    <subcellularLocation>
        <location evidence="1">Cell membrane</location>
        <topology evidence="1">Multi-pass membrane protein</topology>
    </subcellularLocation>
</comment>
<sequence length="328" mass="36135">MDLDINSFLVVGLISISVFFLLYVLLSKTIGLESSSESRDPEKVIKGKKNNTIPSAALKRRKALRDAMDKIELSHKEKVGNTKSLSSLISYSGIPFSKEHFYIFSFVIGLVFGIISLALFSSFFVSLCICLSSALVFPRVLLQYLIKKRTAKFLNEFPNALDIIVRSVRSGLPVSDAISIIVGQSSDPVRSEFRRVVEAQHLGLSVSESVARMIRYMPLQEVSFFSTVISVQAQSGGNLSEALSNLSGILRERKKMKGKVQALAMEAKASAWIIGSLPFCVSLLVHLTSPGYMDILFLDPRGHIILGIAAFLMVLGAVVMRTMINFDM</sequence>
<dbReference type="GO" id="GO:0005886">
    <property type="term" value="C:plasma membrane"/>
    <property type="evidence" value="ECO:0007669"/>
    <property type="project" value="UniProtKB-SubCell"/>
</dbReference>